<dbReference type="EMBL" id="PGVA01000028">
    <property type="protein sequence ID" value="PLR82223.1"/>
    <property type="molecule type" value="Genomic_DNA"/>
</dbReference>
<sequence>MKRLLPIMLLTILILLGVSLLIFVLRMVWFPPGSMGMMMGRKMMFQHMFFWFGQMFWIFLIIIGVIIFIWLIINKKNKN</sequence>
<evidence type="ECO:0000313" key="2">
    <source>
        <dbReference type="EMBL" id="PLR82223.1"/>
    </source>
</evidence>
<accession>A0A2N5GL25</accession>
<reference evidence="2 4" key="1">
    <citation type="submission" date="2017-11" db="EMBL/GenBank/DDBJ databases">
        <title>Comparitive Functional Genomics of Dry Heat Resistant strains isolated from the Viking Spacecraft.</title>
        <authorList>
            <person name="Seuylemezian A."/>
            <person name="Cooper K."/>
            <person name="Vaishampayan P."/>
        </authorList>
    </citation>
    <scope>NUCLEOTIDE SEQUENCE [LARGE SCALE GENOMIC DNA]</scope>
    <source>
        <strain evidence="2 4">M4.6</strain>
    </source>
</reference>
<feature type="transmembrane region" description="Helical" evidence="1">
    <location>
        <begin position="7"/>
        <end position="29"/>
    </location>
</feature>
<evidence type="ECO:0000313" key="3">
    <source>
        <dbReference type="EMBL" id="PLR97871.1"/>
    </source>
</evidence>
<dbReference type="Proteomes" id="UP000235114">
    <property type="component" value="Unassembled WGS sequence"/>
</dbReference>
<keyword evidence="1" id="KW-0472">Membrane</keyword>
<gene>
    <name evidence="2" type="ORF">CU635_13775</name>
    <name evidence="3" type="ORF">CVD25_08565</name>
</gene>
<proteinExistence type="predicted"/>
<keyword evidence="1" id="KW-1133">Transmembrane helix</keyword>
<evidence type="ECO:0000256" key="1">
    <source>
        <dbReference type="SAM" id="Phobius"/>
    </source>
</evidence>
<dbReference type="AlphaFoldDB" id="A0A2N5GL25"/>
<evidence type="ECO:0000313" key="5">
    <source>
        <dbReference type="Proteomes" id="UP000235114"/>
    </source>
</evidence>
<keyword evidence="5" id="KW-1185">Reference proteome</keyword>
<comment type="caution">
    <text evidence="2">The sequence shown here is derived from an EMBL/GenBank/DDBJ whole genome shotgun (WGS) entry which is preliminary data.</text>
</comment>
<feature type="transmembrane region" description="Helical" evidence="1">
    <location>
        <begin position="49"/>
        <end position="73"/>
    </location>
</feature>
<protein>
    <submittedName>
        <fullName evidence="2">Uncharacterized protein</fullName>
    </submittedName>
</protein>
<reference evidence="3 5" key="2">
    <citation type="submission" date="2017-12" db="EMBL/GenBank/DDBJ databases">
        <title>Comparative Functional Genomics of Dry Heat Resistant strains isolated from the Viking Spacecraft.</title>
        <authorList>
            <person name="Seuylemezian A."/>
            <person name="Cooper K."/>
            <person name="Vaishampayan P."/>
        </authorList>
    </citation>
    <scope>NUCLEOTIDE SEQUENCE [LARGE SCALE GENOMIC DNA]</scope>
    <source>
        <strain evidence="3 5">ATCC 29669</strain>
    </source>
</reference>
<dbReference type="Proteomes" id="UP000234951">
    <property type="component" value="Unassembled WGS sequence"/>
</dbReference>
<evidence type="ECO:0000313" key="4">
    <source>
        <dbReference type="Proteomes" id="UP000234951"/>
    </source>
</evidence>
<dbReference type="EMBL" id="PGVD01000025">
    <property type="protein sequence ID" value="PLR97871.1"/>
    <property type="molecule type" value="Genomic_DNA"/>
</dbReference>
<organism evidence="2 4">
    <name type="scientific">Bacillus canaveralius</name>
    <dbReference type="NCBI Taxonomy" id="1403243"/>
    <lineage>
        <taxon>Bacteria</taxon>
        <taxon>Bacillati</taxon>
        <taxon>Bacillota</taxon>
        <taxon>Bacilli</taxon>
        <taxon>Bacillales</taxon>
        <taxon>Bacillaceae</taxon>
        <taxon>Bacillus</taxon>
    </lineage>
</organism>
<keyword evidence="1" id="KW-0812">Transmembrane</keyword>
<name>A0A2N5GL25_9BACI</name>